<dbReference type="SUPFAM" id="SSF52279">
    <property type="entry name" value="Beta-D-glucan exohydrolase, C-terminal domain"/>
    <property type="match status" value="1"/>
</dbReference>
<dbReference type="Pfam" id="PF00933">
    <property type="entry name" value="Glyco_hydro_3"/>
    <property type="match status" value="1"/>
</dbReference>
<dbReference type="Proteomes" id="UP000091956">
    <property type="component" value="Unassembled WGS sequence"/>
</dbReference>
<dbReference type="AlphaFoldDB" id="A0A1B8G674"/>
<keyword evidence="6" id="KW-0325">Glycoprotein</keyword>
<dbReference type="EC" id="3.2.1.21" evidence="3"/>
<dbReference type="InterPro" id="IPR036962">
    <property type="entry name" value="Glyco_hydro_3_N_sf"/>
</dbReference>
<dbReference type="Gene3D" id="3.40.50.1700">
    <property type="entry name" value="Glycoside hydrolase family 3 C-terminal domain"/>
    <property type="match status" value="1"/>
</dbReference>
<dbReference type="EMBL" id="KV460307">
    <property type="protein sequence ID" value="OBT91328.1"/>
    <property type="molecule type" value="Genomic_DNA"/>
</dbReference>
<dbReference type="STRING" id="342668.A0A1B8G674"/>
<evidence type="ECO:0000259" key="10">
    <source>
        <dbReference type="Pfam" id="PF00933"/>
    </source>
</evidence>
<evidence type="ECO:0000256" key="4">
    <source>
        <dbReference type="ARBA" id="ARBA00022729"/>
    </source>
</evidence>
<keyword evidence="8" id="KW-0326">Glycosidase</keyword>
<evidence type="ECO:0000256" key="1">
    <source>
        <dbReference type="ARBA" id="ARBA00000448"/>
    </source>
</evidence>
<dbReference type="InterPro" id="IPR017853">
    <property type="entry name" value="GH"/>
</dbReference>
<feature type="domain" description="Glycoside hydrolase family 3 C-terminal" evidence="11">
    <location>
        <begin position="368"/>
        <end position="504"/>
    </location>
</feature>
<dbReference type="InterPro" id="IPR051915">
    <property type="entry name" value="Cellulose_Degrad_GH3"/>
</dbReference>
<comment type="catalytic activity">
    <reaction evidence="1">
        <text>Hydrolysis of terminal, non-reducing beta-D-glucosyl residues with release of beta-D-glucose.</text>
        <dbReference type="EC" id="3.2.1.21"/>
    </reaction>
</comment>
<reference evidence="12 13" key="1">
    <citation type="submission" date="2016-03" db="EMBL/GenBank/DDBJ databases">
        <title>Comparative genomics of Pseudogymnoascus destructans, the fungus causing white-nose syndrome of bats.</title>
        <authorList>
            <person name="Palmer J.M."/>
            <person name="Drees K.P."/>
            <person name="Foster J.T."/>
            <person name="Lindner D.L."/>
        </authorList>
    </citation>
    <scope>NUCLEOTIDE SEQUENCE [LARGE SCALE GENOMIC DNA]</scope>
    <source>
        <strain evidence="12 13">UAMH 10579</strain>
    </source>
</reference>
<organism evidence="12 13">
    <name type="scientific">Pseudogymnoascus verrucosus</name>
    <dbReference type="NCBI Taxonomy" id="342668"/>
    <lineage>
        <taxon>Eukaryota</taxon>
        <taxon>Fungi</taxon>
        <taxon>Dikarya</taxon>
        <taxon>Ascomycota</taxon>
        <taxon>Pezizomycotina</taxon>
        <taxon>Leotiomycetes</taxon>
        <taxon>Thelebolales</taxon>
        <taxon>Thelebolaceae</taxon>
        <taxon>Pseudogymnoascus</taxon>
    </lineage>
</organism>
<keyword evidence="5" id="KW-0378">Hydrolase</keyword>
<dbReference type="Pfam" id="PF01915">
    <property type="entry name" value="Glyco_hydro_3_C"/>
    <property type="match status" value="1"/>
</dbReference>
<evidence type="ECO:0000256" key="5">
    <source>
        <dbReference type="ARBA" id="ARBA00022801"/>
    </source>
</evidence>
<evidence type="ECO:0000313" key="12">
    <source>
        <dbReference type="EMBL" id="OBT91328.1"/>
    </source>
</evidence>
<feature type="domain" description="Glycoside hydrolase family 3 N-terminal" evidence="10">
    <location>
        <begin position="46"/>
        <end position="289"/>
    </location>
</feature>
<accession>A0A1B8G674</accession>
<evidence type="ECO:0000256" key="8">
    <source>
        <dbReference type="ARBA" id="ARBA00023295"/>
    </source>
</evidence>
<evidence type="ECO:0000256" key="3">
    <source>
        <dbReference type="ARBA" id="ARBA00012744"/>
    </source>
</evidence>
<dbReference type="GO" id="GO:0009251">
    <property type="term" value="P:glucan catabolic process"/>
    <property type="evidence" value="ECO:0007669"/>
    <property type="project" value="TreeGrafter"/>
</dbReference>
<dbReference type="RefSeq" id="XP_018125061.1">
    <property type="nucleotide sequence ID" value="XM_018280063.2"/>
</dbReference>
<keyword evidence="4" id="KW-0732">Signal</keyword>
<keyword evidence="9" id="KW-0624">Polysaccharide degradation</keyword>
<dbReference type="SUPFAM" id="SSF51445">
    <property type="entry name" value="(Trans)glycosidases"/>
    <property type="match status" value="1"/>
</dbReference>
<dbReference type="InterPro" id="IPR036881">
    <property type="entry name" value="Glyco_hydro_3_C_sf"/>
</dbReference>
<gene>
    <name evidence="12" type="ORF">VE01_10670</name>
</gene>
<dbReference type="PANTHER" id="PTHR30620:SF16">
    <property type="entry name" value="LYSOSOMAL BETA GLUCOSIDASE"/>
    <property type="match status" value="1"/>
</dbReference>
<sequence>MIFQGPLDQEGSAGTTLNSTSTMISEKYMTHFNLAVSSDPRHAFTEDVGTGFNAGVFSQWPKSLGLAALRDTALVRRFAEIAREEYVAVGIRSALHPQVDLSTEPRELIAEYIKGFQGDKLGPQSVKTVTRHFPGGGAMENGEDSHFAYGKNQTYPGNNFEEHLKPFKAAIAAGVTEIMPYYSRPIGTDYDAVGFAFNKGIVTDLLCGELGFEGIVLTDWGLITDGSIRGEPFPARAWGVENLTEVERAARIIEAGCDQFGGEDRPELVVQLVREGIISEKRINISVRRPLREKFTLGLFENPFVDPGAAGRIVGNDYFVRLGREAQRKSYTLLSNKRNILPFRQLNNGTKFYIEGFNTTFMDVRNYEVVDTPEQADYALLRYKAPYEPRPGQFESAFHAGSLAFNETEKARQSKIYSTVPTIVDIAMDRPAVIPEVIKQAEAVFASFGSDSQAFLDVVFGISAPDGKLPFDLPRSMEAVEAQMEDVPFDTKSPVFKFGHGLNYANRSAENSKCS</sequence>
<reference evidence="13" key="2">
    <citation type="journal article" date="2018" name="Nat. Commun.">
        <title>Extreme sensitivity to ultraviolet light in the fungal pathogen causing white-nose syndrome of bats.</title>
        <authorList>
            <person name="Palmer J.M."/>
            <person name="Drees K.P."/>
            <person name="Foster J.T."/>
            <person name="Lindner D.L."/>
        </authorList>
    </citation>
    <scope>NUCLEOTIDE SEQUENCE [LARGE SCALE GENOMIC DNA]</scope>
    <source>
        <strain evidence="13">UAMH 10579</strain>
    </source>
</reference>
<dbReference type="InterPro" id="IPR001764">
    <property type="entry name" value="Glyco_hydro_3_N"/>
</dbReference>
<evidence type="ECO:0000256" key="9">
    <source>
        <dbReference type="ARBA" id="ARBA00023326"/>
    </source>
</evidence>
<dbReference type="GO" id="GO:0008422">
    <property type="term" value="F:beta-glucosidase activity"/>
    <property type="evidence" value="ECO:0007669"/>
    <property type="project" value="UniProtKB-EC"/>
</dbReference>
<evidence type="ECO:0000256" key="2">
    <source>
        <dbReference type="ARBA" id="ARBA00005336"/>
    </source>
</evidence>
<keyword evidence="13" id="KW-1185">Reference proteome</keyword>
<protein>
    <recommendedName>
        <fullName evidence="3">beta-glucosidase</fullName>
        <ecNumber evidence="3">3.2.1.21</ecNumber>
    </recommendedName>
</protein>
<keyword evidence="7" id="KW-0119">Carbohydrate metabolism</keyword>
<dbReference type="PANTHER" id="PTHR30620">
    <property type="entry name" value="PERIPLASMIC BETA-GLUCOSIDASE-RELATED"/>
    <property type="match status" value="1"/>
</dbReference>
<dbReference type="Gene3D" id="3.20.20.300">
    <property type="entry name" value="Glycoside hydrolase, family 3, N-terminal domain"/>
    <property type="match status" value="1"/>
</dbReference>
<proteinExistence type="inferred from homology"/>
<evidence type="ECO:0000313" key="13">
    <source>
        <dbReference type="Proteomes" id="UP000091956"/>
    </source>
</evidence>
<name>A0A1B8G674_9PEZI</name>
<evidence type="ECO:0000256" key="6">
    <source>
        <dbReference type="ARBA" id="ARBA00023180"/>
    </source>
</evidence>
<dbReference type="GeneID" id="28844056"/>
<dbReference type="InterPro" id="IPR002772">
    <property type="entry name" value="Glyco_hydro_3_C"/>
</dbReference>
<evidence type="ECO:0000256" key="7">
    <source>
        <dbReference type="ARBA" id="ARBA00023277"/>
    </source>
</evidence>
<comment type="similarity">
    <text evidence="2">Belongs to the glycosyl hydrolase 3 family.</text>
</comment>
<evidence type="ECO:0000259" key="11">
    <source>
        <dbReference type="Pfam" id="PF01915"/>
    </source>
</evidence>